<dbReference type="AlphaFoldDB" id="A0A161VYX9"/>
<dbReference type="GO" id="GO:0005506">
    <property type="term" value="F:iron ion binding"/>
    <property type="evidence" value="ECO:0007669"/>
    <property type="project" value="InterPro"/>
</dbReference>
<dbReference type="Proteomes" id="UP000076603">
    <property type="component" value="Unassembled WGS sequence"/>
</dbReference>
<dbReference type="InterPro" id="IPR002871">
    <property type="entry name" value="NIF_FeS_clus_asmbl_NifU_N"/>
</dbReference>
<comment type="caution">
    <text evidence="2">The sequence shown here is derived from an EMBL/GenBank/DDBJ whole genome shotgun (WGS) entry which is preliminary data.</text>
</comment>
<dbReference type="Gene3D" id="3.90.1010.10">
    <property type="match status" value="1"/>
</dbReference>
<dbReference type="RefSeq" id="WP_082831950.1">
    <property type="nucleotide sequence ID" value="NZ_LWAE01000003.1"/>
</dbReference>
<dbReference type="OrthoDB" id="9804157at2"/>
<dbReference type="Pfam" id="PF01592">
    <property type="entry name" value="NifU_N"/>
    <property type="match status" value="1"/>
</dbReference>
<keyword evidence="3" id="KW-1185">Reference proteome</keyword>
<dbReference type="PATRIC" id="fig|1121326.3.peg.3224"/>
<evidence type="ECO:0000259" key="1">
    <source>
        <dbReference type="Pfam" id="PF01592"/>
    </source>
</evidence>
<organism evidence="2 3">
    <name type="scientific">Clostridium magnum DSM 2767</name>
    <dbReference type="NCBI Taxonomy" id="1121326"/>
    <lineage>
        <taxon>Bacteria</taxon>
        <taxon>Bacillati</taxon>
        <taxon>Bacillota</taxon>
        <taxon>Clostridia</taxon>
        <taxon>Eubacteriales</taxon>
        <taxon>Clostridiaceae</taxon>
        <taxon>Clostridium</taxon>
    </lineage>
</organism>
<accession>A0A161VYX9</accession>
<proteinExistence type="predicted"/>
<dbReference type="STRING" id="1121326.CLMAG_31930"/>
<protein>
    <submittedName>
        <fullName evidence="2">Iron-sulfur cluster assembly scaffold protein IscU</fullName>
    </submittedName>
</protein>
<gene>
    <name evidence="2" type="primary">iscU_2</name>
    <name evidence="2" type="ORF">CLMAG_31930</name>
</gene>
<name>A0A161VYX9_9CLOT</name>
<sequence length="52" mass="5730">MFAENYTDTVMDHFVCPRNSGVINNANGQGVIGEGGCGDYLSRFREYVVVVK</sequence>
<dbReference type="GO" id="GO:0051536">
    <property type="term" value="F:iron-sulfur cluster binding"/>
    <property type="evidence" value="ECO:0007669"/>
    <property type="project" value="InterPro"/>
</dbReference>
<feature type="domain" description="NIF system FeS cluster assembly NifU N-terminal" evidence="1">
    <location>
        <begin position="6"/>
        <end position="41"/>
    </location>
</feature>
<dbReference type="GO" id="GO:0016226">
    <property type="term" value="P:iron-sulfur cluster assembly"/>
    <property type="evidence" value="ECO:0007669"/>
    <property type="project" value="InterPro"/>
</dbReference>
<evidence type="ECO:0000313" key="3">
    <source>
        <dbReference type="Proteomes" id="UP000076603"/>
    </source>
</evidence>
<dbReference type="SUPFAM" id="SSF82649">
    <property type="entry name" value="SufE/NifU"/>
    <property type="match status" value="1"/>
</dbReference>
<evidence type="ECO:0000313" key="2">
    <source>
        <dbReference type="EMBL" id="KZL91434.1"/>
    </source>
</evidence>
<dbReference type="EMBL" id="LWAE01000003">
    <property type="protein sequence ID" value="KZL91434.1"/>
    <property type="molecule type" value="Genomic_DNA"/>
</dbReference>
<reference evidence="2 3" key="1">
    <citation type="submission" date="2016-04" db="EMBL/GenBank/DDBJ databases">
        <title>Genome sequence of Clostridium magnum DSM 2767.</title>
        <authorList>
            <person name="Poehlein A."/>
            <person name="Uhlig R."/>
            <person name="Fischer R."/>
            <person name="Bahl H."/>
            <person name="Daniel R."/>
        </authorList>
    </citation>
    <scope>NUCLEOTIDE SEQUENCE [LARGE SCALE GENOMIC DNA]</scope>
    <source>
        <strain evidence="2 3">DSM 2767</strain>
    </source>
</reference>